<dbReference type="Proteomes" id="UP001549921">
    <property type="component" value="Unassembled WGS sequence"/>
</dbReference>
<protein>
    <recommendedName>
        <fullName evidence="2">Aftiphilin clathrin-binding box domain-containing protein</fullName>
    </recommendedName>
</protein>
<feature type="region of interest" description="Disordered" evidence="1">
    <location>
        <begin position="689"/>
        <end position="708"/>
    </location>
</feature>
<evidence type="ECO:0000313" key="4">
    <source>
        <dbReference type="Proteomes" id="UP001549921"/>
    </source>
</evidence>
<feature type="region of interest" description="Disordered" evidence="1">
    <location>
        <begin position="888"/>
        <end position="919"/>
    </location>
</feature>
<dbReference type="InterPro" id="IPR046359">
    <property type="entry name" value="Aftin-like"/>
</dbReference>
<evidence type="ECO:0000259" key="2">
    <source>
        <dbReference type="Pfam" id="PF15045"/>
    </source>
</evidence>
<comment type="caution">
    <text evidence="3">The sequence shown here is derived from an EMBL/GenBank/DDBJ whole genome shotgun (WGS) entry which is preliminary data.</text>
</comment>
<feature type="domain" description="Aftiphilin clathrin-binding box" evidence="2">
    <location>
        <begin position="379"/>
        <end position="442"/>
    </location>
</feature>
<dbReference type="Pfam" id="PF15045">
    <property type="entry name" value="Clathrin_bdg"/>
    <property type="match status" value="1"/>
</dbReference>
<organism evidence="3 4">
    <name type="scientific">Loxostege sticticalis</name>
    <name type="common">Beet webworm moth</name>
    <dbReference type="NCBI Taxonomy" id="481309"/>
    <lineage>
        <taxon>Eukaryota</taxon>
        <taxon>Metazoa</taxon>
        <taxon>Ecdysozoa</taxon>
        <taxon>Arthropoda</taxon>
        <taxon>Hexapoda</taxon>
        <taxon>Insecta</taxon>
        <taxon>Pterygota</taxon>
        <taxon>Neoptera</taxon>
        <taxon>Endopterygota</taxon>
        <taxon>Lepidoptera</taxon>
        <taxon>Glossata</taxon>
        <taxon>Ditrysia</taxon>
        <taxon>Pyraloidea</taxon>
        <taxon>Crambidae</taxon>
        <taxon>Pyraustinae</taxon>
        <taxon>Loxostege</taxon>
    </lineage>
</organism>
<feature type="region of interest" description="Disordered" evidence="1">
    <location>
        <begin position="285"/>
        <end position="305"/>
    </location>
</feature>
<reference evidence="3 4" key="1">
    <citation type="submission" date="2024-06" db="EMBL/GenBank/DDBJ databases">
        <title>A chromosome-level genome assembly of beet webworm, Loxostege sticticalis.</title>
        <authorList>
            <person name="Zhang Y."/>
        </authorList>
    </citation>
    <scope>NUCLEOTIDE SEQUENCE [LARGE SCALE GENOMIC DNA]</scope>
    <source>
        <strain evidence="3">AQ028</strain>
        <tissue evidence="3">Male pupae</tissue>
    </source>
</reference>
<evidence type="ECO:0000313" key="3">
    <source>
        <dbReference type="EMBL" id="KAL0819622.1"/>
    </source>
</evidence>
<sequence length="1015" mass="112941">MSIPPLVCSTPPPPEQCEDDKDPDDFVLNYNLSQEDDNADYDYGNFSSFNHFQSSTSEACQEISKSPIVTSEDVKFDEPVEINQVQATQGNARVETTEDDVIEDLDLKIDQEPVVGNSKSNKESDINSSEHSVKDTDIPLNSAITQDEVDLTKSSLETNPLNCNGKLEMVANENIDKKIDDTESGKCDNETTDIAIISNYETNCDVEENVTDSVPLGIEDNIVKERTDSNNLDDFDDFDDFQFTSSSNKQEIILDSTENPWQNEVSQNNSFGEFTANFATNEETLPPSFEGPFQKDNDSEDDFGDFDEFKSVDETKNSTSAPDRTLCEEVSVLNLQSSDSEHQIIERINEVMQTIFQQEVVESDSIFENRLEGSLGETWGYLLETDVRQPYIVNWNNSLAQKTLLKALCIDSRNILFGPKWSSNMPKYAANLSTAPLQPQKQSGHSSTSQSEAGHHPDKAANKTSWVDPFTSDGQEFTYAEALLLDLEHLMATLDQMAHNHSTLKISELLSHACSTENENVVMETGPTDLDVFEANVTAKTDKIYSNTLSIQPIRQISLPDTHIFTPTNSETPRSKTIHYDNMSAPAGLIPKSDTIPQQTHSSENDNDYWEFQDFRGTTQSKDLPSTASEESKGKVIDAEISKDINQKVNYTIETQVLQPVKLDLVMPTLNWPDPGEVKETFDDFTDFVSNSSPHDGKNESASHSATSTKLVSKNIDENLSTCDKLDDDFEMFQSAVPPIKSTTQPGISNMDRKLVHDNTTAGTLGITSNLSDFDGVFATTDKDKKSENISFPSTRSERVELSFKNVENSNMNELIFRSPTIPPSTVANANVLQPTIATPSGTKQSQQKMGQILQPLSLESYSQINWPNPGINLQDLSRFNPVESLQSLKSETSSQSKTASPVHSQKGFSNNQASDDDIWGEFVSSKPKQQTLPKKATTFADDDEWTDFVSSPINPHNGLNTISLNVHTNSGLQKSNTSKYQPKVNEIPLDIPTLNYITPKTTSQTYNERHFQNL</sequence>
<proteinExistence type="predicted"/>
<dbReference type="EMBL" id="JBEDNZ010000020">
    <property type="protein sequence ID" value="KAL0819622.1"/>
    <property type="molecule type" value="Genomic_DNA"/>
</dbReference>
<feature type="region of interest" description="Disordered" evidence="1">
    <location>
        <begin position="1"/>
        <end position="22"/>
    </location>
</feature>
<feature type="region of interest" description="Disordered" evidence="1">
    <location>
        <begin position="435"/>
        <end position="466"/>
    </location>
</feature>
<dbReference type="InterPro" id="IPR029205">
    <property type="entry name" value="Clathrin-bd"/>
</dbReference>
<evidence type="ECO:0000256" key="1">
    <source>
        <dbReference type="SAM" id="MobiDB-lite"/>
    </source>
</evidence>
<gene>
    <name evidence="3" type="ORF">ABMA28_007702</name>
</gene>
<dbReference type="AlphaFoldDB" id="A0ABD0SIG0"/>
<feature type="compositionally biased region" description="Polar residues" evidence="1">
    <location>
        <begin position="435"/>
        <end position="452"/>
    </location>
</feature>
<accession>A0ABD0SIG0</accession>
<dbReference type="PANTHER" id="PTHR16156:SF10">
    <property type="entry name" value="AFTIPHILIN-RELATED"/>
    <property type="match status" value="1"/>
</dbReference>
<feature type="region of interest" description="Disordered" evidence="1">
    <location>
        <begin position="112"/>
        <end position="141"/>
    </location>
</feature>
<feature type="compositionally biased region" description="Polar residues" evidence="1">
    <location>
        <begin position="888"/>
        <end position="914"/>
    </location>
</feature>
<dbReference type="PANTHER" id="PTHR16156">
    <property type="entry name" value="AFTIPHILIN A-RELATED"/>
    <property type="match status" value="1"/>
</dbReference>
<name>A0ABD0SIG0_LOXSC</name>